<dbReference type="RefSeq" id="XP_013758809.1">
    <property type="nucleotide sequence ID" value="XM_013903355.1"/>
</dbReference>
<dbReference type="Proteomes" id="UP000054408">
    <property type="component" value="Unassembled WGS sequence"/>
</dbReference>
<feature type="signal peptide" evidence="2">
    <location>
        <begin position="1"/>
        <end position="19"/>
    </location>
</feature>
<organism evidence="3 4">
    <name type="scientific">Thecamonas trahens ATCC 50062</name>
    <dbReference type="NCBI Taxonomy" id="461836"/>
    <lineage>
        <taxon>Eukaryota</taxon>
        <taxon>Apusozoa</taxon>
        <taxon>Apusomonadida</taxon>
        <taxon>Apusomonadidae</taxon>
        <taxon>Thecamonas</taxon>
    </lineage>
</organism>
<keyword evidence="4" id="KW-1185">Reference proteome</keyword>
<dbReference type="GeneID" id="25564012"/>
<keyword evidence="2" id="KW-0732">Signal</keyword>
<keyword evidence="1" id="KW-0472">Membrane</keyword>
<keyword evidence="1" id="KW-1133">Transmembrane helix</keyword>
<accession>A0A0L0D7Q9</accession>
<proteinExistence type="predicted"/>
<keyword evidence="1" id="KW-0812">Transmembrane</keyword>
<evidence type="ECO:0000313" key="4">
    <source>
        <dbReference type="Proteomes" id="UP000054408"/>
    </source>
</evidence>
<feature type="transmembrane region" description="Helical" evidence="1">
    <location>
        <begin position="456"/>
        <end position="479"/>
    </location>
</feature>
<dbReference type="EMBL" id="GL349450">
    <property type="protein sequence ID" value="KNC48240.1"/>
    <property type="molecule type" value="Genomic_DNA"/>
</dbReference>
<sequence length="512" mass="55295">MQLHLTVVAAACLVAAALACPTFRQVEIDPSSIADWTPPIRMFDSFAGATKCQTEKKECVYKFPMTTYFEIDFNGVDYPAGSTAACAVAAALDYHQTLPAFEVTNEEHTLNLTNVEVVNAQAMVWNTASGVPLQAVKTLTFEPDAAVTEYLRTTVPAGRPTRFVSGLKGTIGANGFIVARDVAQANFVDQVSFMAVSYIATYTPLSVATNQPLTIDECGSFVNQLIFDCAQPGWFDPAAKVLGSEFIKPANLIPTIQALTVALGRVADDGSGPYTGPGDTKAEWWTKTDSWTPGKCEVDADCTTTNITAANDEFRGLYPKCDVRQAPARCVMCDGRNTAMCDVTTQIDVAKSRSAVGQCFRNDGQGMCNFFSGKLVDAPDNYDPPPPPSQTGCVPNCTDSHCFNGKCVECFADDHCVLLYQGTYSGSCDMSRNTCSYTLPAYQRGSPIVKDDSQKVVIIACASAGGVCCIGIIVAILFFRMRRARLNEADNTLSDTLSKKARNRSDRFTFTD</sequence>
<evidence type="ECO:0000313" key="3">
    <source>
        <dbReference type="EMBL" id="KNC48240.1"/>
    </source>
</evidence>
<dbReference type="AlphaFoldDB" id="A0A0L0D7Q9"/>
<protein>
    <submittedName>
        <fullName evidence="3">Uncharacterized protein</fullName>
    </submittedName>
</protein>
<evidence type="ECO:0000256" key="1">
    <source>
        <dbReference type="SAM" id="Phobius"/>
    </source>
</evidence>
<name>A0A0L0D7Q9_THETB</name>
<reference evidence="3 4" key="1">
    <citation type="submission" date="2010-05" db="EMBL/GenBank/DDBJ databases">
        <title>The Genome Sequence of Thecamonas trahens ATCC 50062.</title>
        <authorList>
            <consortium name="The Broad Institute Genome Sequencing Platform"/>
            <person name="Russ C."/>
            <person name="Cuomo C."/>
            <person name="Shea T."/>
            <person name="Young S.K."/>
            <person name="Zeng Q."/>
            <person name="Koehrsen M."/>
            <person name="Haas B."/>
            <person name="Borodovsky M."/>
            <person name="Guigo R."/>
            <person name="Alvarado L."/>
            <person name="Berlin A."/>
            <person name="Bochicchio J."/>
            <person name="Borenstein D."/>
            <person name="Chapman S."/>
            <person name="Chen Z."/>
            <person name="Freedman E."/>
            <person name="Gellesch M."/>
            <person name="Goldberg J."/>
            <person name="Griggs A."/>
            <person name="Gujja S."/>
            <person name="Heilman E."/>
            <person name="Heiman D."/>
            <person name="Hepburn T."/>
            <person name="Howarth C."/>
            <person name="Jen D."/>
            <person name="Larson L."/>
            <person name="Mehta T."/>
            <person name="Park D."/>
            <person name="Pearson M."/>
            <person name="Roberts A."/>
            <person name="Saif S."/>
            <person name="Shenoy N."/>
            <person name="Sisk P."/>
            <person name="Stolte C."/>
            <person name="Sykes S."/>
            <person name="Thomson T."/>
            <person name="Walk T."/>
            <person name="White J."/>
            <person name="Yandava C."/>
            <person name="Burger G."/>
            <person name="Gray M.W."/>
            <person name="Holland P.W.H."/>
            <person name="King N."/>
            <person name="Lang F.B.F."/>
            <person name="Roger A.J."/>
            <person name="Ruiz-Trillo I."/>
            <person name="Lander E."/>
            <person name="Nusbaum C."/>
        </authorList>
    </citation>
    <scope>NUCLEOTIDE SEQUENCE [LARGE SCALE GENOMIC DNA]</scope>
    <source>
        <strain evidence="3 4">ATCC 50062</strain>
    </source>
</reference>
<evidence type="ECO:0000256" key="2">
    <source>
        <dbReference type="SAM" id="SignalP"/>
    </source>
</evidence>
<gene>
    <name evidence="3" type="ORF">AMSG_04471</name>
</gene>
<feature type="chain" id="PRO_5005537188" evidence="2">
    <location>
        <begin position="20"/>
        <end position="512"/>
    </location>
</feature>